<dbReference type="FunFam" id="3.40.970.10:FF:000002">
    <property type="entry name" value="Ribonuclease H"/>
    <property type="match status" value="1"/>
</dbReference>
<dbReference type="Gene3D" id="3.40.970.10">
    <property type="entry name" value="Ribonuclease H1, N-terminal domain"/>
    <property type="match status" value="1"/>
</dbReference>
<dbReference type="Gene3D" id="3.30.420.10">
    <property type="entry name" value="Ribonuclease H-like superfamily/Ribonuclease H"/>
    <property type="match status" value="1"/>
</dbReference>
<feature type="region of interest" description="Disordered" evidence="12">
    <location>
        <begin position="45"/>
        <end position="66"/>
    </location>
</feature>
<dbReference type="GO" id="GO:0046872">
    <property type="term" value="F:metal ion binding"/>
    <property type="evidence" value="ECO:0007669"/>
    <property type="project" value="UniProtKB-KW"/>
</dbReference>
<dbReference type="PANTHER" id="PTHR10642">
    <property type="entry name" value="RIBONUCLEASE H1"/>
    <property type="match status" value="1"/>
</dbReference>
<evidence type="ECO:0000313" key="14">
    <source>
        <dbReference type="EMBL" id="TRM10515.1"/>
    </source>
</evidence>
<evidence type="ECO:0000256" key="8">
    <source>
        <dbReference type="ARBA" id="ARBA00022723"/>
    </source>
</evidence>
<keyword evidence="7" id="KW-0540">Nuclease</keyword>
<dbReference type="RefSeq" id="WP_142789808.1">
    <property type="nucleotide sequence ID" value="NZ_VJMZ01000001.1"/>
</dbReference>
<comment type="catalytic activity">
    <reaction evidence="1">
        <text>Endonucleolytic cleavage to 5'-phosphomonoester.</text>
        <dbReference type="EC" id="3.1.26.4"/>
    </reaction>
</comment>
<dbReference type="GO" id="GO:0004523">
    <property type="term" value="F:RNA-DNA hybrid ribonuclease activity"/>
    <property type="evidence" value="ECO:0007669"/>
    <property type="project" value="UniProtKB-EC"/>
</dbReference>
<gene>
    <name evidence="14" type="ORF">FH966_01585</name>
</gene>
<dbReference type="InterPro" id="IPR037056">
    <property type="entry name" value="RNase_H1_N_sf"/>
</dbReference>
<evidence type="ECO:0000256" key="1">
    <source>
        <dbReference type="ARBA" id="ARBA00000077"/>
    </source>
</evidence>
<dbReference type="AlphaFoldDB" id="A0A549YF76"/>
<proteinExistence type="inferred from homology"/>
<dbReference type="Pfam" id="PF01693">
    <property type="entry name" value="Cauli_VI"/>
    <property type="match status" value="1"/>
</dbReference>
<accession>A0A549YF76</accession>
<evidence type="ECO:0000256" key="4">
    <source>
        <dbReference type="ARBA" id="ARBA00005300"/>
    </source>
</evidence>
<evidence type="ECO:0000256" key="10">
    <source>
        <dbReference type="ARBA" id="ARBA00022801"/>
    </source>
</evidence>
<dbReference type="InterPro" id="IPR009027">
    <property type="entry name" value="Ribosomal_bL9/RNase_H1_N"/>
</dbReference>
<dbReference type="GO" id="GO:0043137">
    <property type="term" value="P:DNA replication, removal of RNA primer"/>
    <property type="evidence" value="ECO:0007669"/>
    <property type="project" value="TreeGrafter"/>
</dbReference>
<comment type="cofactor">
    <cofactor evidence="2">
        <name>Mg(2+)</name>
        <dbReference type="ChEBI" id="CHEBI:18420"/>
    </cofactor>
</comment>
<dbReference type="InterPro" id="IPR036397">
    <property type="entry name" value="RNaseH_sf"/>
</dbReference>
<keyword evidence="9" id="KW-0255">Endonuclease</keyword>
<dbReference type="PROSITE" id="PS50879">
    <property type="entry name" value="RNASE_H_1"/>
    <property type="match status" value="1"/>
</dbReference>
<evidence type="ECO:0000256" key="11">
    <source>
        <dbReference type="ARBA" id="ARBA00022842"/>
    </source>
</evidence>
<dbReference type="EMBL" id="VJMZ01000001">
    <property type="protein sequence ID" value="TRM10515.1"/>
    <property type="molecule type" value="Genomic_DNA"/>
</dbReference>
<dbReference type="SUPFAM" id="SSF55658">
    <property type="entry name" value="L9 N-domain-like"/>
    <property type="match status" value="1"/>
</dbReference>
<evidence type="ECO:0000313" key="15">
    <source>
        <dbReference type="Proteomes" id="UP000319280"/>
    </source>
</evidence>
<dbReference type="Pfam" id="PF00075">
    <property type="entry name" value="RNase_H"/>
    <property type="match status" value="1"/>
</dbReference>
<keyword evidence="8" id="KW-0479">Metal-binding</keyword>
<evidence type="ECO:0000256" key="7">
    <source>
        <dbReference type="ARBA" id="ARBA00022722"/>
    </source>
</evidence>
<evidence type="ECO:0000256" key="2">
    <source>
        <dbReference type="ARBA" id="ARBA00001946"/>
    </source>
</evidence>
<sequence length="199" mass="22036">MAKFYAVRAGRKTGVFTTWAECEAQVKGFKGAEYKRFPTREAADDYLRGGGEKTQPKTTSAPKEPKDRLDVYVDGSYSKGHYSWAFAVYDNDQLIHHDAGVGTNKEAGSMNNVAGELAAAMRAAKWARANRKSIVIHHDYQGISSWVDGSWRAKNDMTQAYKTFMANYRDIVSFNKVAGHTGVEGNELADKLAREALGI</sequence>
<keyword evidence="15" id="KW-1185">Reference proteome</keyword>
<protein>
    <recommendedName>
        <fullName evidence="6">Ribonuclease H</fullName>
        <ecNumber evidence="5">3.1.26.4</ecNumber>
    </recommendedName>
</protein>
<reference evidence="14 15" key="1">
    <citation type="submission" date="2019-07" db="EMBL/GenBank/DDBJ databases">
        <title>Genomic analysis of Lentibacillus sp. NKC851-2.</title>
        <authorList>
            <person name="Oh Y.J."/>
        </authorList>
    </citation>
    <scope>NUCLEOTIDE SEQUENCE [LARGE SCALE GENOMIC DNA]</scope>
    <source>
        <strain evidence="14 15">NKC851-2</strain>
    </source>
</reference>
<dbReference type="EC" id="3.1.26.4" evidence="5"/>
<keyword evidence="11" id="KW-0460">Magnesium</keyword>
<name>A0A549YF76_9BACI</name>
<dbReference type="SUPFAM" id="SSF53098">
    <property type="entry name" value="Ribonuclease H-like"/>
    <property type="match status" value="1"/>
</dbReference>
<feature type="compositionally biased region" description="Basic and acidic residues" evidence="12">
    <location>
        <begin position="45"/>
        <end position="55"/>
    </location>
</feature>
<comment type="function">
    <text evidence="3">Endonuclease that specifically degrades the RNA of RNA-DNA hybrids.</text>
</comment>
<evidence type="ECO:0000256" key="9">
    <source>
        <dbReference type="ARBA" id="ARBA00022759"/>
    </source>
</evidence>
<feature type="domain" description="RNase H type-1" evidence="13">
    <location>
        <begin position="65"/>
        <end position="198"/>
    </location>
</feature>
<evidence type="ECO:0000256" key="3">
    <source>
        <dbReference type="ARBA" id="ARBA00004065"/>
    </source>
</evidence>
<evidence type="ECO:0000256" key="6">
    <source>
        <dbReference type="ARBA" id="ARBA00017721"/>
    </source>
</evidence>
<comment type="caution">
    <text evidence="14">The sequence shown here is derived from an EMBL/GenBank/DDBJ whole genome shotgun (WGS) entry which is preliminary data.</text>
</comment>
<dbReference type="Proteomes" id="UP000319280">
    <property type="component" value="Unassembled WGS sequence"/>
</dbReference>
<comment type="similarity">
    <text evidence="4">Belongs to the RNase H family.</text>
</comment>
<dbReference type="InterPro" id="IPR011320">
    <property type="entry name" value="RNase_H1_N"/>
</dbReference>
<dbReference type="InterPro" id="IPR012337">
    <property type="entry name" value="RNaseH-like_sf"/>
</dbReference>
<dbReference type="InterPro" id="IPR050092">
    <property type="entry name" value="RNase_H"/>
</dbReference>
<dbReference type="InterPro" id="IPR002156">
    <property type="entry name" value="RNaseH_domain"/>
</dbReference>
<dbReference type="GO" id="GO:0003676">
    <property type="term" value="F:nucleic acid binding"/>
    <property type="evidence" value="ECO:0007669"/>
    <property type="project" value="InterPro"/>
</dbReference>
<dbReference type="PANTHER" id="PTHR10642:SF26">
    <property type="entry name" value="RIBONUCLEASE H1"/>
    <property type="match status" value="1"/>
</dbReference>
<organism evidence="14 15">
    <name type="scientific">Lentibacillus cibarius</name>
    <dbReference type="NCBI Taxonomy" id="2583219"/>
    <lineage>
        <taxon>Bacteria</taxon>
        <taxon>Bacillati</taxon>
        <taxon>Bacillota</taxon>
        <taxon>Bacilli</taxon>
        <taxon>Bacillales</taxon>
        <taxon>Bacillaceae</taxon>
        <taxon>Lentibacillus</taxon>
    </lineage>
</organism>
<evidence type="ECO:0000256" key="12">
    <source>
        <dbReference type="SAM" id="MobiDB-lite"/>
    </source>
</evidence>
<evidence type="ECO:0000259" key="13">
    <source>
        <dbReference type="PROSITE" id="PS50879"/>
    </source>
</evidence>
<evidence type="ECO:0000256" key="5">
    <source>
        <dbReference type="ARBA" id="ARBA00012180"/>
    </source>
</evidence>
<keyword evidence="10" id="KW-0378">Hydrolase</keyword>